<evidence type="ECO:0000256" key="2">
    <source>
        <dbReference type="ARBA" id="ARBA00009431"/>
    </source>
</evidence>
<keyword evidence="8" id="KW-0732">Signal</keyword>
<dbReference type="EC" id="3.4.16.-" evidence="8"/>
<dbReference type="Gene3D" id="3.40.50.1820">
    <property type="entry name" value="alpha/beta hydrolase"/>
    <property type="match status" value="1"/>
</dbReference>
<evidence type="ECO:0000256" key="1">
    <source>
        <dbReference type="ARBA" id="ARBA00004613"/>
    </source>
</evidence>
<evidence type="ECO:0000256" key="4">
    <source>
        <dbReference type="ARBA" id="ARBA00022645"/>
    </source>
</evidence>
<comment type="subcellular location">
    <subcellularLocation>
        <location evidence="1">Secreted</location>
    </subcellularLocation>
</comment>
<dbReference type="InterPro" id="IPR029058">
    <property type="entry name" value="AB_hydrolase_fold"/>
</dbReference>
<evidence type="ECO:0000256" key="3">
    <source>
        <dbReference type="ARBA" id="ARBA00022525"/>
    </source>
</evidence>
<accession>A0ABQ9L8N1</accession>
<keyword evidence="6 8" id="KW-0378">Hydrolase</keyword>
<evidence type="ECO:0000256" key="7">
    <source>
        <dbReference type="ARBA" id="ARBA00023180"/>
    </source>
</evidence>
<evidence type="ECO:0000313" key="9">
    <source>
        <dbReference type="EMBL" id="KAJ9159899.1"/>
    </source>
</evidence>
<keyword evidence="5 8" id="KW-0645">Protease</keyword>
<dbReference type="PANTHER" id="PTHR11802:SF446">
    <property type="entry name" value="SERINE CARBOXYPEPTIDASE-LIKE 49"/>
    <property type="match status" value="1"/>
</dbReference>
<feature type="signal peptide" evidence="8">
    <location>
        <begin position="1"/>
        <end position="20"/>
    </location>
</feature>
<evidence type="ECO:0000256" key="8">
    <source>
        <dbReference type="RuleBase" id="RU361156"/>
    </source>
</evidence>
<comment type="similarity">
    <text evidence="2 8">Belongs to the peptidase S10 family.</text>
</comment>
<dbReference type="Pfam" id="PF00450">
    <property type="entry name" value="Peptidase_S10"/>
    <property type="match status" value="2"/>
</dbReference>
<name>A0ABQ9L8N1_HEVBR</name>
<keyword evidence="7" id="KW-0325">Glycoprotein</keyword>
<comment type="caution">
    <text evidence="9">The sequence shown here is derived from an EMBL/GenBank/DDBJ whole genome shotgun (WGS) entry which is preliminary data.</text>
</comment>
<feature type="chain" id="PRO_5044964464" description="Carboxypeptidase" evidence="8">
    <location>
        <begin position="21"/>
        <end position="492"/>
    </location>
</feature>
<evidence type="ECO:0000256" key="6">
    <source>
        <dbReference type="ARBA" id="ARBA00022801"/>
    </source>
</evidence>
<dbReference type="PANTHER" id="PTHR11802">
    <property type="entry name" value="SERINE PROTEASE FAMILY S10 SERINE CARBOXYPEPTIDASE"/>
    <property type="match status" value="1"/>
</dbReference>
<gene>
    <name evidence="9" type="ORF">P3X46_025352</name>
</gene>
<sequence length="492" mass="55404">MEKLTFCCVLLLSFGAISRARFLDDRFPLLLSTWTFPSVHAEKLIRKLNLFPEKGVHIVRDGDASLLDGRKRIVEKRFMFPNVVDDEYGEVSVKDLGHHAGYYKIANSHAARMFYFFFESRNSRKDPVVILLTGGPGCSSELAMFYENGPFTIADNMSLAWNPYGWDQASNILYVDQPIGTGFSYSSDIRDIPHNEQGVSNDLYDFLQAFFSEHPEFVNNDFYITGESYAGHYIPAFAARVHKGNKAKDGIHINLKGFAIGNGLTDPAIPHGKSDYDRIIKVLPVCEMGIKLCGTDGTVSCMASYFVCSGIFSSIFLCLGYRKYAFRLTCYEFSNLEKFLNQKSVRDSHDVGDISFVFCSPTVHQALQMDWMRNLEPGIPALLEYGIKMLVYAGEYDLICNWLGNSRWVHAMEWSGQKDYVASPEVPFEVDGSEAGVLRSHGPFAFLKVHDAGHMVPMEQPKASLEMLKRWIQGKLSESEGTADPKELVSEM</sequence>
<dbReference type="InterPro" id="IPR001563">
    <property type="entry name" value="Peptidase_S10"/>
</dbReference>
<organism evidence="9 10">
    <name type="scientific">Hevea brasiliensis</name>
    <name type="common">Para rubber tree</name>
    <name type="synonym">Siphonia brasiliensis</name>
    <dbReference type="NCBI Taxonomy" id="3981"/>
    <lineage>
        <taxon>Eukaryota</taxon>
        <taxon>Viridiplantae</taxon>
        <taxon>Streptophyta</taxon>
        <taxon>Embryophyta</taxon>
        <taxon>Tracheophyta</taxon>
        <taxon>Spermatophyta</taxon>
        <taxon>Magnoliopsida</taxon>
        <taxon>eudicotyledons</taxon>
        <taxon>Gunneridae</taxon>
        <taxon>Pentapetalae</taxon>
        <taxon>rosids</taxon>
        <taxon>fabids</taxon>
        <taxon>Malpighiales</taxon>
        <taxon>Euphorbiaceae</taxon>
        <taxon>Crotonoideae</taxon>
        <taxon>Micrandreae</taxon>
        <taxon>Hevea</taxon>
    </lineage>
</organism>
<keyword evidence="4 8" id="KW-0121">Carboxypeptidase</keyword>
<dbReference type="InterPro" id="IPR033124">
    <property type="entry name" value="Ser_caboxypep_his_AS"/>
</dbReference>
<dbReference type="PRINTS" id="PR00724">
    <property type="entry name" value="CRBOXYPTASEC"/>
</dbReference>
<dbReference type="EMBL" id="JARPOI010000014">
    <property type="protein sequence ID" value="KAJ9159899.1"/>
    <property type="molecule type" value="Genomic_DNA"/>
</dbReference>
<dbReference type="PROSITE" id="PS00131">
    <property type="entry name" value="CARBOXYPEPT_SER_SER"/>
    <property type="match status" value="1"/>
</dbReference>
<dbReference type="Proteomes" id="UP001174677">
    <property type="component" value="Chromosome 14"/>
</dbReference>
<dbReference type="PROSITE" id="PS00560">
    <property type="entry name" value="CARBOXYPEPT_SER_HIS"/>
    <property type="match status" value="1"/>
</dbReference>
<evidence type="ECO:0000313" key="10">
    <source>
        <dbReference type="Proteomes" id="UP001174677"/>
    </source>
</evidence>
<keyword evidence="10" id="KW-1185">Reference proteome</keyword>
<evidence type="ECO:0000256" key="5">
    <source>
        <dbReference type="ARBA" id="ARBA00022670"/>
    </source>
</evidence>
<reference evidence="9" key="1">
    <citation type="journal article" date="2023" name="Plant Biotechnol. J.">
        <title>Chromosome-level wild Hevea brasiliensis genome provides new tools for genomic-assisted breeding and valuable loci to elevate rubber yield.</title>
        <authorList>
            <person name="Cheng H."/>
            <person name="Song X."/>
            <person name="Hu Y."/>
            <person name="Wu T."/>
            <person name="Yang Q."/>
            <person name="An Z."/>
            <person name="Feng S."/>
            <person name="Deng Z."/>
            <person name="Wu W."/>
            <person name="Zeng X."/>
            <person name="Tu M."/>
            <person name="Wang X."/>
            <person name="Huang H."/>
        </authorList>
    </citation>
    <scope>NUCLEOTIDE SEQUENCE</scope>
    <source>
        <strain evidence="9">MT/VB/25A 57/8</strain>
    </source>
</reference>
<proteinExistence type="inferred from homology"/>
<dbReference type="InterPro" id="IPR018202">
    <property type="entry name" value="Ser_caboxypep_ser_AS"/>
</dbReference>
<keyword evidence="3" id="KW-0964">Secreted</keyword>
<dbReference type="SUPFAM" id="SSF53474">
    <property type="entry name" value="alpha/beta-Hydrolases"/>
    <property type="match status" value="1"/>
</dbReference>
<protein>
    <recommendedName>
        <fullName evidence="8">Carboxypeptidase</fullName>
        <ecNumber evidence="8">3.4.16.-</ecNumber>
    </recommendedName>
</protein>